<keyword evidence="2" id="KW-0805">Transcription regulation</keyword>
<reference evidence="9 10" key="1">
    <citation type="submission" date="2019-07" db="EMBL/GenBank/DDBJ databases">
        <title>Salinicoccus cyprini sp. nov., isolated from gastro-intestinal tract of mirror carp, Cyprinus carpio var. specularis, collected from Gobind Sagar Reservoir, Himachal Pradesh, India.</title>
        <authorList>
            <person name="Talwar C."/>
            <person name="Singh A.K."/>
            <person name="Lal R."/>
            <person name="Negi R.K."/>
        </authorList>
    </citation>
    <scope>NUCLEOTIDE SEQUENCE [LARGE SCALE GENOMIC DNA]</scope>
    <source>
        <strain evidence="9 10">CT19</strain>
    </source>
</reference>
<dbReference type="InterPro" id="IPR014284">
    <property type="entry name" value="RNA_pol_sigma-70_dom"/>
</dbReference>
<keyword evidence="10" id="KW-1185">Reference proteome</keyword>
<dbReference type="CDD" id="cd06171">
    <property type="entry name" value="Sigma70_r4"/>
    <property type="match status" value="1"/>
</dbReference>
<evidence type="ECO:0000313" key="10">
    <source>
        <dbReference type="Proteomes" id="UP000315103"/>
    </source>
</evidence>
<dbReference type="OrthoDB" id="2678696at2"/>
<dbReference type="InterPro" id="IPR039425">
    <property type="entry name" value="RNA_pol_sigma-70-like"/>
</dbReference>
<keyword evidence="3" id="KW-0731">Sigma factor</keyword>
<dbReference type="GO" id="GO:0003677">
    <property type="term" value="F:DNA binding"/>
    <property type="evidence" value="ECO:0007669"/>
    <property type="project" value="UniProtKB-KW"/>
</dbReference>
<dbReference type="Pfam" id="PF08281">
    <property type="entry name" value="Sigma70_r4_2"/>
    <property type="match status" value="1"/>
</dbReference>
<dbReference type="GO" id="GO:0006352">
    <property type="term" value="P:DNA-templated transcription initiation"/>
    <property type="evidence" value="ECO:0007669"/>
    <property type="project" value="InterPro"/>
</dbReference>
<keyword evidence="4" id="KW-0238">DNA-binding</keyword>
<dbReference type="SUPFAM" id="SSF88946">
    <property type="entry name" value="Sigma2 domain of RNA polymerase sigma factors"/>
    <property type="match status" value="1"/>
</dbReference>
<sequence>MDSNEEQMVQLIRSQDETGIRYLLQHYGGLMKSVSQRHLYHLESHIDECMNDALLAVWNHIEDFNPSQSSFKNWVLSITRFKAIDLLRKHSKEKHEACDEHPAIHEDQHQQLWEEEWNDLIKDLNDKDQQLMTLVFVEGYSVEDAARMNGTSRDNVYNRISRARKKLRRHKDEHLQTVQSHANRRL</sequence>
<dbReference type="InterPro" id="IPR013325">
    <property type="entry name" value="RNA_pol_sigma_r2"/>
</dbReference>
<dbReference type="InterPro" id="IPR013249">
    <property type="entry name" value="RNA_pol_sigma70_r4_t2"/>
</dbReference>
<dbReference type="InterPro" id="IPR013324">
    <property type="entry name" value="RNA_pol_sigma_r3/r4-like"/>
</dbReference>
<dbReference type="GO" id="GO:0016987">
    <property type="term" value="F:sigma factor activity"/>
    <property type="evidence" value="ECO:0007669"/>
    <property type="project" value="UniProtKB-KW"/>
</dbReference>
<evidence type="ECO:0000313" key="9">
    <source>
        <dbReference type="EMBL" id="TVT28082.1"/>
    </source>
</evidence>
<dbReference type="Proteomes" id="UP000315103">
    <property type="component" value="Unassembled WGS sequence"/>
</dbReference>
<dbReference type="Pfam" id="PF04542">
    <property type="entry name" value="Sigma70_r2"/>
    <property type="match status" value="1"/>
</dbReference>
<dbReference type="AlphaFoldDB" id="A0A558AUZ0"/>
<feature type="compositionally biased region" description="Polar residues" evidence="6">
    <location>
        <begin position="176"/>
        <end position="186"/>
    </location>
</feature>
<dbReference type="Gene3D" id="1.10.1740.10">
    <property type="match status" value="1"/>
</dbReference>
<evidence type="ECO:0000256" key="3">
    <source>
        <dbReference type="ARBA" id="ARBA00023082"/>
    </source>
</evidence>
<gene>
    <name evidence="9" type="ORF">FO441_06620</name>
</gene>
<dbReference type="PANTHER" id="PTHR43133:SF8">
    <property type="entry name" value="RNA POLYMERASE SIGMA FACTOR HI_1459-RELATED"/>
    <property type="match status" value="1"/>
</dbReference>
<evidence type="ECO:0000256" key="2">
    <source>
        <dbReference type="ARBA" id="ARBA00023015"/>
    </source>
</evidence>
<evidence type="ECO:0000256" key="5">
    <source>
        <dbReference type="ARBA" id="ARBA00023163"/>
    </source>
</evidence>
<dbReference type="InterPro" id="IPR036388">
    <property type="entry name" value="WH-like_DNA-bd_sf"/>
</dbReference>
<dbReference type="EMBL" id="VMSJ01000002">
    <property type="protein sequence ID" value="TVT28082.1"/>
    <property type="molecule type" value="Genomic_DNA"/>
</dbReference>
<evidence type="ECO:0000259" key="7">
    <source>
        <dbReference type="Pfam" id="PF04542"/>
    </source>
</evidence>
<evidence type="ECO:0000256" key="4">
    <source>
        <dbReference type="ARBA" id="ARBA00023125"/>
    </source>
</evidence>
<feature type="domain" description="RNA polymerase sigma factor 70 region 4 type 2" evidence="8">
    <location>
        <begin position="119"/>
        <end position="167"/>
    </location>
</feature>
<feature type="region of interest" description="Disordered" evidence="6">
    <location>
        <begin position="167"/>
        <end position="186"/>
    </location>
</feature>
<keyword evidence="5" id="KW-0804">Transcription</keyword>
<proteinExistence type="inferred from homology"/>
<accession>A0A558AUZ0</accession>
<dbReference type="Gene3D" id="1.10.10.10">
    <property type="entry name" value="Winged helix-like DNA-binding domain superfamily/Winged helix DNA-binding domain"/>
    <property type="match status" value="1"/>
</dbReference>
<comment type="caution">
    <text evidence="9">The sequence shown here is derived from an EMBL/GenBank/DDBJ whole genome shotgun (WGS) entry which is preliminary data.</text>
</comment>
<comment type="similarity">
    <text evidence="1">Belongs to the sigma-70 factor family. ECF subfamily.</text>
</comment>
<dbReference type="NCBIfam" id="TIGR02937">
    <property type="entry name" value="sigma70-ECF"/>
    <property type="match status" value="1"/>
</dbReference>
<evidence type="ECO:0000259" key="8">
    <source>
        <dbReference type="Pfam" id="PF08281"/>
    </source>
</evidence>
<dbReference type="RefSeq" id="WP_145287595.1">
    <property type="nucleotide sequence ID" value="NZ_VMSJ01000002.1"/>
</dbReference>
<protein>
    <submittedName>
        <fullName evidence="9">Sigma-70 family RNA polymerase sigma factor</fullName>
    </submittedName>
</protein>
<evidence type="ECO:0000256" key="1">
    <source>
        <dbReference type="ARBA" id="ARBA00010641"/>
    </source>
</evidence>
<organism evidence="9 10">
    <name type="scientific">Salinicoccus cyprini</name>
    <dbReference type="NCBI Taxonomy" id="2493691"/>
    <lineage>
        <taxon>Bacteria</taxon>
        <taxon>Bacillati</taxon>
        <taxon>Bacillota</taxon>
        <taxon>Bacilli</taxon>
        <taxon>Bacillales</taxon>
        <taxon>Staphylococcaceae</taxon>
        <taxon>Salinicoccus</taxon>
    </lineage>
</organism>
<evidence type="ECO:0000256" key="6">
    <source>
        <dbReference type="SAM" id="MobiDB-lite"/>
    </source>
</evidence>
<name>A0A558AUZ0_9STAP</name>
<dbReference type="SUPFAM" id="SSF88659">
    <property type="entry name" value="Sigma3 and sigma4 domains of RNA polymerase sigma factors"/>
    <property type="match status" value="1"/>
</dbReference>
<feature type="domain" description="RNA polymerase sigma-70 region 2" evidence="7">
    <location>
        <begin position="23"/>
        <end position="92"/>
    </location>
</feature>
<dbReference type="InterPro" id="IPR007627">
    <property type="entry name" value="RNA_pol_sigma70_r2"/>
</dbReference>
<dbReference type="PANTHER" id="PTHR43133">
    <property type="entry name" value="RNA POLYMERASE ECF-TYPE SIGMA FACTO"/>
    <property type="match status" value="1"/>
</dbReference>